<sequence>MQCSPAPRPFLGPDPHGLGLGAWDTKQLDDVVRVVHGIDSPSIFRPYPFSSLAPQFSFSQNTPHPPRSFSSRPPLPLSLSLSLYESPLFLSLRVSGARVCAIVETMRGEDQQSRLIYELCALLLTILRPPSHPPATRTGRRAVAPARVTPAGFASLLLGASLALMLCGSVTFVIGFILMPWVIGLVMVFYFVGVVSSLSGLGGRSFALIPPPPEGDLRSSLFQTSNYLDVKWYLPTK</sequence>
<dbReference type="PANTHER" id="PTHR34781:SF2">
    <property type="entry name" value="TRANSMEMBRANE PROTEIN"/>
    <property type="match status" value="1"/>
</dbReference>
<evidence type="ECO:0000313" key="2">
    <source>
        <dbReference type="EMBL" id="CAD1846531.1"/>
    </source>
</evidence>
<evidence type="ECO:0000256" key="1">
    <source>
        <dbReference type="SAM" id="Phobius"/>
    </source>
</evidence>
<keyword evidence="1" id="KW-1133">Transmembrane helix</keyword>
<name>A0A6V7QUJ6_ANACO</name>
<dbReference type="PANTHER" id="PTHR34781">
    <property type="entry name" value="TRANSMEMBRANE PROTEIN"/>
    <property type="match status" value="1"/>
</dbReference>
<keyword evidence="1" id="KW-0472">Membrane</keyword>
<reference evidence="2" key="1">
    <citation type="submission" date="2020-07" db="EMBL/GenBank/DDBJ databases">
        <authorList>
            <person name="Lin J."/>
        </authorList>
    </citation>
    <scope>NUCLEOTIDE SEQUENCE</scope>
</reference>
<keyword evidence="1" id="KW-0812">Transmembrane</keyword>
<proteinExistence type="predicted"/>
<feature type="transmembrane region" description="Helical" evidence="1">
    <location>
        <begin position="151"/>
        <end position="174"/>
    </location>
</feature>
<dbReference type="AlphaFoldDB" id="A0A6V7QUJ6"/>
<accession>A0A6V7QUJ6</accession>
<dbReference type="EMBL" id="CAJEUB010000018">
    <property type="protein sequence ID" value="CAD1846531.1"/>
    <property type="molecule type" value="Genomic_DNA"/>
</dbReference>
<organism evidence="2">
    <name type="scientific">Ananas comosus var. bracteatus</name>
    <name type="common">red pineapple</name>
    <dbReference type="NCBI Taxonomy" id="296719"/>
    <lineage>
        <taxon>Eukaryota</taxon>
        <taxon>Viridiplantae</taxon>
        <taxon>Streptophyta</taxon>
        <taxon>Embryophyta</taxon>
        <taxon>Tracheophyta</taxon>
        <taxon>Spermatophyta</taxon>
        <taxon>Magnoliopsida</taxon>
        <taxon>Liliopsida</taxon>
        <taxon>Poales</taxon>
        <taxon>Bromeliaceae</taxon>
        <taxon>Bromelioideae</taxon>
        <taxon>Ananas</taxon>
    </lineage>
</organism>
<feature type="transmembrane region" description="Helical" evidence="1">
    <location>
        <begin position="181"/>
        <end position="201"/>
    </location>
</feature>
<protein>
    <submittedName>
        <fullName evidence="2">Uncharacterized protein</fullName>
    </submittedName>
</protein>
<gene>
    <name evidence="2" type="ORF">CB5_LOCUS29742</name>
</gene>